<dbReference type="EMBL" id="KQ434938">
    <property type="protein sequence ID" value="KZC12084.1"/>
    <property type="molecule type" value="Genomic_DNA"/>
</dbReference>
<dbReference type="Gene3D" id="3.40.630.10">
    <property type="entry name" value="Zn peptidases"/>
    <property type="match status" value="1"/>
</dbReference>
<evidence type="ECO:0000256" key="16">
    <source>
        <dbReference type="SAM" id="SignalP"/>
    </source>
</evidence>
<feature type="active site" description="Proton donor/acceptor" evidence="15">
    <location>
        <position position="370"/>
    </location>
</feature>
<evidence type="ECO:0000256" key="10">
    <source>
        <dbReference type="ARBA" id="ARBA00022833"/>
    </source>
</evidence>
<keyword evidence="9" id="KW-0378">Hydrolase</keyword>
<dbReference type="SUPFAM" id="SSF54897">
    <property type="entry name" value="Protease propeptides/inhibitors"/>
    <property type="match status" value="1"/>
</dbReference>
<evidence type="ECO:0000256" key="12">
    <source>
        <dbReference type="ARBA" id="ARBA00023157"/>
    </source>
</evidence>
<keyword evidence="4" id="KW-0964">Secreted</keyword>
<dbReference type="CDD" id="cd03860">
    <property type="entry name" value="M14_CP_A-B_like"/>
    <property type="match status" value="1"/>
</dbReference>
<evidence type="ECO:0000256" key="13">
    <source>
        <dbReference type="ARBA" id="ARBA00057299"/>
    </source>
</evidence>
<name>A0A154PKT4_DUFNO</name>
<dbReference type="SMART" id="SM00631">
    <property type="entry name" value="Zn_pept"/>
    <property type="match status" value="1"/>
</dbReference>
<evidence type="ECO:0000256" key="8">
    <source>
        <dbReference type="ARBA" id="ARBA00022729"/>
    </source>
</evidence>
<dbReference type="PANTHER" id="PTHR11705">
    <property type="entry name" value="PROTEASE FAMILY M14 CARBOXYPEPTIDASE A,B"/>
    <property type="match status" value="1"/>
</dbReference>
<evidence type="ECO:0000256" key="14">
    <source>
        <dbReference type="ARBA" id="ARBA00069039"/>
    </source>
</evidence>
<evidence type="ECO:0000256" key="2">
    <source>
        <dbReference type="ARBA" id="ARBA00004613"/>
    </source>
</evidence>
<evidence type="ECO:0000256" key="3">
    <source>
        <dbReference type="ARBA" id="ARBA00005988"/>
    </source>
</evidence>
<reference evidence="18 19" key="1">
    <citation type="submission" date="2015-07" db="EMBL/GenBank/DDBJ databases">
        <title>The genome of Dufourea novaeangliae.</title>
        <authorList>
            <person name="Pan H."/>
            <person name="Kapheim K."/>
        </authorList>
    </citation>
    <scope>NUCLEOTIDE SEQUENCE [LARGE SCALE GENOMIC DNA]</scope>
    <source>
        <strain evidence="18">0120121106</strain>
        <tissue evidence="18">Whole body</tissue>
    </source>
</reference>
<dbReference type="GO" id="GO:0006508">
    <property type="term" value="P:proteolysis"/>
    <property type="evidence" value="ECO:0007669"/>
    <property type="project" value="UniProtKB-KW"/>
</dbReference>
<dbReference type="GO" id="GO:0004181">
    <property type="term" value="F:metallocarboxypeptidase activity"/>
    <property type="evidence" value="ECO:0007669"/>
    <property type="project" value="InterPro"/>
</dbReference>
<keyword evidence="8 16" id="KW-0732">Signal</keyword>
<dbReference type="InterPro" id="IPR036990">
    <property type="entry name" value="M14A-like_propep"/>
</dbReference>
<evidence type="ECO:0000256" key="7">
    <source>
        <dbReference type="ARBA" id="ARBA00022723"/>
    </source>
</evidence>
<sequence length="410" mass="46636">MWKLILLALVALATANQVKYDNYKVFRVTPQTEEQFQVLDSLEQMSDSYTFWKEPSAVSSSADVMVAPHKIPEFIELMDKFGILHETYVEDVQTLIDSERPPVQPLVGFDLNNYHRVNDIYAYLDSLAKAYPDKVQVVVGGKSYEGRQIKGVKVTFGQNKPGVFLETGIHAREWIGPATMLYILNELLTSKQPDVRALAENHEWYIFPVFNPDGYEYTHTTNRLWRKTRKPYGAICRGSDPNRNWGYKWMSGGASNQPCSDTYGGSAAFSDVETKSMSEYITSISNKFYAYISFHSYSQLLMFPYGHTRQHLDNYSESLAIGQKTIQALEKRYGTKYKTGNVAETIYIASGSSVDWVKGTFQKPVTFTYELRDTGRHGFVLPADQIKPTALETLDSLVAMFKESKARGYE</sequence>
<keyword evidence="10" id="KW-0862">Zinc</keyword>
<comment type="cofactor">
    <cofactor evidence="1">
        <name>Zn(2+)</name>
        <dbReference type="ChEBI" id="CHEBI:29105"/>
    </cofactor>
</comment>
<evidence type="ECO:0000256" key="4">
    <source>
        <dbReference type="ARBA" id="ARBA00022525"/>
    </source>
</evidence>
<feature type="signal peptide" evidence="16">
    <location>
        <begin position="1"/>
        <end position="15"/>
    </location>
</feature>
<dbReference type="InterPro" id="IPR000834">
    <property type="entry name" value="Peptidase_M14"/>
</dbReference>
<dbReference type="FunFam" id="3.30.70.340:FF:000002">
    <property type="entry name" value="Carboxypeptidase A"/>
    <property type="match status" value="1"/>
</dbReference>
<dbReference type="Pfam" id="PF02244">
    <property type="entry name" value="Propep_M14"/>
    <property type="match status" value="1"/>
</dbReference>
<keyword evidence="19" id="KW-1185">Reference proteome</keyword>
<dbReference type="InterPro" id="IPR003146">
    <property type="entry name" value="M14A_act_pep"/>
</dbReference>
<feature type="domain" description="Peptidase M14" evidence="17">
    <location>
        <begin position="113"/>
        <end position="404"/>
    </location>
</feature>
<protein>
    <recommendedName>
        <fullName evidence="14">Zinc carboxypeptidase A 1</fullName>
    </recommendedName>
</protein>
<evidence type="ECO:0000256" key="9">
    <source>
        <dbReference type="ARBA" id="ARBA00022801"/>
    </source>
</evidence>
<gene>
    <name evidence="18" type="ORF">WN55_03165</name>
</gene>
<dbReference type="PANTHER" id="PTHR11705:SF153">
    <property type="entry name" value="ZINC CARBOXYPEPTIDASE A 1-LIKE PROTEIN"/>
    <property type="match status" value="1"/>
</dbReference>
<accession>A0A154PKT4</accession>
<dbReference type="GO" id="GO:0008270">
    <property type="term" value="F:zinc ion binding"/>
    <property type="evidence" value="ECO:0007669"/>
    <property type="project" value="InterPro"/>
</dbReference>
<organism evidence="18 19">
    <name type="scientific">Dufourea novaeangliae</name>
    <name type="common">Sweat bee</name>
    <dbReference type="NCBI Taxonomy" id="178035"/>
    <lineage>
        <taxon>Eukaryota</taxon>
        <taxon>Metazoa</taxon>
        <taxon>Ecdysozoa</taxon>
        <taxon>Arthropoda</taxon>
        <taxon>Hexapoda</taxon>
        <taxon>Insecta</taxon>
        <taxon>Pterygota</taxon>
        <taxon>Neoptera</taxon>
        <taxon>Endopterygota</taxon>
        <taxon>Hymenoptera</taxon>
        <taxon>Apocrita</taxon>
        <taxon>Aculeata</taxon>
        <taxon>Apoidea</taxon>
        <taxon>Anthophila</taxon>
        <taxon>Halictidae</taxon>
        <taxon>Rophitinae</taxon>
        <taxon>Dufourea</taxon>
    </lineage>
</organism>
<comment type="function">
    <text evidence="13">Involved in the digestion of the blood meal.</text>
</comment>
<dbReference type="InterPro" id="IPR057246">
    <property type="entry name" value="CARBOXYPEPT_ZN_1"/>
</dbReference>
<dbReference type="InterPro" id="IPR057247">
    <property type="entry name" value="CARBOXYPEPT_ZN_2"/>
</dbReference>
<dbReference type="PROSITE" id="PS00132">
    <property type="entry name" value="CARBOXYPEPT_ZN_1"/>
    <property type="match status" value="1"/>
</dbReference>
<comment type="subcellular location">
    <subcellularLocation>
        <location evidence="2">Secreted</location>
    </subcellularLocation>
</comment>
<evidence type="ECO:0000256" key="11">
    <source>
        <dbReference type="ARBA" id="ARBA00023049"/>
    </source>
</evidence>
<evidence type="ECO:0000256" key="15">
    <source>
        <dbReference type="PROSITE-ProRule" id="PRU01379"/>
    </source>
</evidence>
<dbReference type="GO" id="GO:0005615">
    <property type="term" value="C:extracellular space"/>
    <property type="evidence" value="ECO:0007669"/>
    <property type="project" value="TreeGrafter"/>
</dbReference>
<dbReference type="STRING" id="178035.A0A154PKT4"/>
<dbReference type="FunFam" id="3.40.630.10:FF:000040">
    <property type="entry name" value="zinc carboxypeptidase"/>
    <property type="match status" value="1"/>
</dbReference>
<dbReference type="OrthoDB" id="3626597at2759"/>
<evidence type="ECO:0000313" key="18">
    <source>
        <dbReference type="EMBL" id="KZC12084.1"/>
    </source>
</evidence>
<dbReference type="PROSITE" id="PS52035">
    <property type="entry name" value="PEPTIDASE_M14"/>
    <property type="match status" value="1"/>
</dbReference>
<dbReference type="PRINTS" id="PR00765">
    <property type="entry name" value="CRBOXYPTASEA"/>
</dbReference>
<comment type="similarity">
    <text evidence="3 15">Belongs to the peptidase M14 family.</text>
</comment>
<dbReference type="Proteomes" id="UP000076502">
    <property type="component" value="Unassembled WGS sequence"/>
</dbReference>
<evidence type="ECO:0000256" key="1">
    <source>
        <dbReference type="ARBA" id="ARBA00001947"/>
    </source>
</evidence>
<proteinExistence type="inferred from homology"/>
<evidence type="ECO:0000256" key="5">
    <source>
        <dbReference type="ARBA" id="ARBA00022645"/>
    </source>
</evidence>
<dbReference type="AlphaFoldDB" id="A0A154PKT4"/>
<dbReference type="PROSITE" id="PS00133">
    <property type="entry name" value="CARBOXYPEPT_ZN_2"/>
    <property type="match status" value="1"/>
</dbReference>
<feature type="chain" id="PRO_5012023244" description="Zinc carboxypeptidase A 1" evidence="16">
    <location>
        <begin position="16"/>
        <end position="410"/>
    </location>
</feature>
<dbReference type="Pfam" id="PF00246">
    <property type="entry name" value="Peptidase_M14"/>
    <property type="match status" value="1"/>
</dbReference>
<keyword evidence="5 18" id="KW-0121">Carboxypeptidase</keyword>
<evidence type="ECO:0000259" key="17">
    <source>
        <dbReference type="PROSITE" id="PS52035"/>
    </source>
</evidence>
<keyword evidence="12" id="KW-1015">Disulfide bond</keyword>
<evidence type="ECO:0000313" key="19">
    <source>
        <dbReference type="Proteomes" id="UP000076502"/>
    </source>
</evidence>
<keyword evidence="11" id="KW-0482">Metalloprotease</keyword>
<keyword evidence="7" id="KW-0479">Metal-binding</keyword>
<evidence type="ECO:0000256" key="6">
    <source>
        <dbReference type="ARBA" id="ARBA00022670"/>
    </source>
</evidence>
<dbReference type="Gene3D" id="3.30.70.340">
    <property type="entry name" value="Metallocarboxypeptidase-like"/>
    <property type="match status" value="1"/>
</dbReference>
<dbReference type="SUPFAM" id="SSF53187">
    <property type="entry name" value="Zn-dependent exopeptidases"/>
    <property type="match status" value="1"/>
</dbReference>
<dbReference type="OMA" id="NWGFKWM"/>
<keyword evidence="6" id="KW-0645">Protease</keyword>